<comment type="caution">
    <text evidence="3">The sequence shown here is derived from an EMBL/GenBank/DDBJ whole genome shotgun (WGS) entry which is preliminary data.</text>
</comment>
<dbReference type="EMBL" id="JAVHJO010000004">
    <property type="protein sequence ID" value="KAK6541266.1"/>
    <property type="molecule type" value="Genomic_DNA"/>
</dbReference>
<name>A0AAV9XI81_9PEZI</name>
<reference evidence="3 4" key="1">
    <citation type="submission" date="2019-10" db="EMBL/GenBank/DDBJ databases">
        <authorList>
            <person name="Palmer J.M."/>
        </authorList>
    </citation>
    <scope>NUCLEOTIDE SEQUENCE [LARGE SCALE GENOMIC DNA]</scope>
    <source>
        <strain evidence="3 4">TWF694</strain>
    </source>
</reference>
<organism evidence="3 4">
    <name type="scientific">Orbilia ellipsospora</name>
    <dbReference type="NCBI Taxonomy" id="2528407"/>
    <lineage>
        <taxon>Eukaryota</taxon>
        <taxon>Fungi</taxon>
        <taxon>Dikarya</taxon>
        <taxon>Ascomycota</taxon>
        <taxon>Pezizomycotina</taxon>
        <taxon>Orbiliomycetes</taxon>
        <taxon>Orbiliales</taxon>
        <taxon>Orbiliaceae</taxon>
        <taxon>Orbilia</taxon>
    </lineage>
</organism>
<protein>
    <submittedName>
        <fullName evidence="3">Uncharacterized protein</fullName>
    </submittedName>
</protein>
<gene>
    <name evidence="3" type="ORF">TWF694_008630</name>
</gene>
<evidence type="ECO:0000313" key="3">
    <source>
        <dbReference type="EMBL" id="KAK6541266.1"/>
    </source>
</evidence>
<feature type="transmembrane region" description="Helical" evidence="2">
    <location>
        <begin position="612"/>
        <end position="630"/>
    </location>
</feature>
<feature type="transmembrane region" description="Helical" evidence="2">
    <location>
        <begin position="575"/>
        <end position="600"/>
    </location>
</feature>
<sequence>MRESHRRYLLPPTVLGLHSLLLLPILIPYRPDSSPYPESSLQFALNSARYAFPLTIVAFAIVRLFRGLIHSRCGNNIAWSLRFFFGVVEEVVRWGLVRFLAQLEGGGYGYGAKKPDSPRHGPFRIVPGTMSVEVEPGIWEGVYIMGWMWSIFDCMYIWWSLKPHSSLLPNAIPREDQNEDGHDFIVNSRPQSYHSWRKEHAKKKSADSTIRTIRGLSKKPDYFHVNPDEVSPREYRDRCTSIDENTLIQQQSLFGKFEDRASSPELSRRSIREEDNDAGDEETSATDNDNDALDSPLTPTKYRPAYHAAVPAQLPRPTTSEEDDEQEESTPTQQKHNARFLMPGSVTSDSDYFGRREPSWTFSNPISPKRQVPEPSRRLSVLVSDSETESPISGSQTPLLSSSIPLDQEQTFLLDQPPLSTYGSTQPRIVSDELPPPPEMQITTSRPYMISHPSYLSITTGDEAEDESDTQAKAGSLGRVYPSHPGFSSSYIHHHFPSPGVPYSTTSKSSPPNTSLRLLRPKLATSQSLPLRKGRTKRPRSFPGAVPYEISSLQTPLDSKFTYIKRVNGVNISSITYVLVFLWAINISFQHIGYGLWYVWFPTLVFEAKIQWWSIVFFVGISFSKGVYAAQMEGGWVTANGFLWFTTMGCVLTSFVLYFVALILWGVLW</sequence>
<keyword evidence="2" id="KW-1133">Transmembrane helix</keyword>
<feature type="compositionally biased region" description="Acidic residues" evidence="1">
    <location>
        <begin position="274"/>
        <end position="292"/>
    </location>
</feature>
<feature type="transmembrane region" description="Helical" evidence="2">
    <location>
        <begin position="47"/>
        <end position="65"/>
    </location>
</feature>
<keyword evidence="4" id="KW-1185">Reference proteome</keyword>
<accession>A0AAV9XI81</accession>
<feature type="transmembrane region" description="Helical" evidence="2">
    <location>
        <begin position="642"/>
        <end position="668"/>
    </location>
</feature>
<feature type="transmembrane region" description="Helical" evidence="2">
    <location>
        <begin position="7"/>
        <end position="27"/>
    </location>
</feature>
<feature type="compositionally biased region" description="Basic and acidic residues" evidence="1">
    <location>
        <begin position="256"/>
        <end position="273"/>
    </location>
</feature>
<dbReference type="Proteomes" id="UP001365542">
    <property type="component" value="Unassembled WGS sequence"/>
</dbReference>
<keyword evidence="2" id="KW-0812">Transmembrane</keyword>
<evidence type="ECO:0000256" key="2">
    <source>
        <dbReference type="SAM" id="Phobius"/>
    </source>
</evidence>
<feature type="region of interest" description="Disordered" evidence="1">
    <location>
        <begin position="253"/>
        <end position="377"/>
    </location>
</feature>
<proteinExistence type="predicted"/>
<dbReference type="AlphaFoldDB" id="A0AAV9XI81"/>
<keyword evidence="2" id="KW-0472">Membrane</keyword>
<evidence type="ECO:0000313" key="4">
    <source>
        <dbReference type="Proteomes" id="UP001365542"/>
    </source>
</evidence>
<evidence type="ECO:0000256" key="1">
    <source>
        <dbReference type="SAM" id="MobiDB-lite"/>
    </source>
</evidence>